<dbReference type="SMART" id="SM00471">
    <property type="entry name" value="HDc"/>
    <property type="match status" value="1"/>
</dbReference>
<comment type="caution">
    <text evidence="2">The sequence shown here is derived from an EMBL/GenBank/DDBJ whole genome shotgun (WGS) entry which is preliminary data.</text>
</comment>
<sequence>MRYIPIVKLNPGMALGHDIYDGEGRMLLARHLILAPEHIEALDRYGFPGVYIDDEFTAGIEIEEVLSPEVKSQVLNLVHDLFLKEEHAPEDEEEQIRETIMNVIRDILSDGDVMYNMMDLKNYDDYTYFHSVNVATLAAVLGVRYGLSEYELKVLTTGALLHDIGKKFVKADVLNARRPLTEEEKRMVLQHPKLGYEFLKRNYDFDPDVCEGVLGHHEWYNGEGYPLRRSGENISIYARIIKVADVYDAMTSKRPYHDALSPSDAVEYIMAMNESEFDPAIVDIFLKWVAVYPVGCEVELSDGRHAVVVKNYHDFLLRPKIRVMESGEEIDLLSDIDARHITILRLAV</sequence>
<name>A0ABR7IBW9_9FIRM</name>
<evidence type="ECO:0000313" key="2">
    <source>
        <dbReference type="EMBL" id="MBC5754449.1"/>
    </source>
</evidence>
<dbReference type="CDD" id="cd00077">
    <property type="entry name" value="HDc"/>
    <property type="match status" value="1"/>
</dbReference>
<evidence type="ECO:0000313" key="3">
    <source>
        <dbReference type="Proteomes" id="UP000621540"/>
    </source>
</evidence>
<dbReference type="PROSITE" id="PS51832">
    <property type="entry name" value="HD_GYP"/>
    <property type="match status" value="1"/>
</dbReference>
<evidence type="ECO:0000259" key="1">
    <source>
        <dbReference type="PROSITE" id="PS51832"/>
    </source>
</evidence>
<proteinExistence type="predicted"/>
<keyword evidence="3" id="KW-1185">Reference proteome</keyword>
<dbReference type="PANTHER" id="PTHR43155">
    <property type="entry name" value="CYCLIC DI-GMP PHOSPHODIESTERASE PA4108-RELATED"/>
    <property type="match status" value="1"/>
</dbReference>
<dbReference type="NCBIfam" id="TIGR00277">
    <property type="entry name" value="HDIG"/>
    <property type="match status" value="1"/>
</dbReference>
<dbReference type="InterPro" id="IPR006675">
    <property type="entry name" value="HDIG_dom"/>
</dbReference>
<dbReference type="Gene3D" id="1.10.3210.10">
    <property type="entry name" value="Hypothetical protein af1432"/>
    <property type="match status" value="1"/>
</dbReference>
<dbReference type="PANTHER" id="PTHR43155:SF2">
    <property type="entry name" value="CYCLIC DI-GMP PHOSPHODIESTERASE PA4108"/>
    <property type="match status" value="1"/>
</dbReference>
<feature type="domain" description="HD-GYP" evidence="1">
    <location>
        <begin position="105"/>
        <end position="301"/>
    </location>
</feature>
<dbReference type="InterPro" id="IPR037522">
    <property type="entry name" value="HD_GYP_dom"/>
</dbReference>
<dbReference type="Pfam" id="PF13487">
    <property type="entry name" value="HD_5"/>
    <property type="match status" value="1"/>
</dbReference>
<gene>
    <name evidence="2" type="ORF">H8Z76_10570</name>
</gene>
<dbReference type="EMBL" id="JACOQH010000007">
    <property type="protein sequence ID" value="MBC5754449.1"/>
    <property type="molecule type" value="Genomic_DNA"/>
</dbReference>
<dbReference type="InterPro" id="IPR003607">
    <property type="entry name" value="HD/PDEase_dom"/>
</dbReference>
<organism evidence="2 3">
    <name type="scientific">Roseburia yibonii</name>
    <dbReference type="NCBI Taxonomy" id="2763063"/>
    <lineage>
        <taxon>Bacteria</taxon>
        <taxon>Bacillati</taxon>
        <taxon>Bacillota</taxon>
        <taxon>Clostridia</taxon>
        <taxon>Lachnospirales</taxon>
        <taxon>Lachnospiraceae</taxon>
        <taxon>Roseburia</taxon>
    </lineage>
</organism>
<reference evidence="2 3" key="1">
    <citation type="submission" date="2020-08" db="EMBL/GenBank/DDBJ databases">
        <title>Genome public.</title>
        <authorList>
            <person name="Liu C."/>
            <person name="Sun Q."/>
        </authorList>
    </citation>
    <scope>NUCLEOTIDE SEQUENCE [LARGE SCALE GENOMIC DNA]</scope>
    <source>
        <strain evidence="2 3">BX0805</strain>
    </source>
</reference>
<dbReference type="SUPFAM" id="SSF109604">
    <property type="entry name" value="HD-domain/PDEase-like"/>
    <property type="match status" value="1"/>
</dbReference>
<dbReference type="Proteomes" id="UP000621540">
    <property type="component" value="Unassembled WGS sequence"/>
</dbReference>
<dbReference type="RefSeq" id="WP_022514683.1">
    <property type="nucleotide sequence ID" value="NZ_JACOQH010000007.1"/>
</dbReference>
<accession>A0ABR7IBW9</accession>
<protein>
    <submittedName>
        <fullName evidence="2">HD-GYP domain-containing protein</fullName>
    </submittedName>
</protein>